<keyword evidence="6 9" id="KW-0472">Membrane</keyword>
<dbReference type="InterPro" id="IPR044865">
    <property type="entry name" value="MRH_dom"/>
</dbReference>
<dbReference type="InterPro" id="IPR009011">
    <property type="entry name" value="Man6P_isomerase_rcpt-bd_dom_sf"/>
</dbReference>
<feature type="signal peptide" evidence="10">
    <location>
        <begin position="1"/>
        <end position="19"/>
    </location>
</feature>
<feature type="chain" id="PRO_5040486893" description="MRH domain-containing protein" evidence="10">
    <location>
        <begin position="20"/>
        <end position="893"/>
    </location>
</feature>
<dbReference type="GO" id="GO:0010008">
    <property type="term" value="C:endosome membrane"/>
    <property type="evidence" value="ECO:0007669"/>
    <property type="project" value="UniProtKB-SubCell"/>
</dbReference>
<dbReference type="Pfam" id="PF00878">
    <property type="entry name" value="CIMR"/>
    <property type="match status" value="2"/>
</dbReference>
<feature type="domain" description="MRH" evidence="11">
    <location>
        <begin position="285"/>
        <end position="425"/>
    </location>
</feature>
<evidence type="ECO:0000256" key="3">
    <source>
        <dbReference type="ARBA" id="ARBA00022692"/>
    </source>
</evidence>
<dbReference type="PANTHER" id="PTHR15071:SF0">
    <property type="entry name" value="MANNOSE 6-PHOSPHATE RECEPTOR-LIKE PROTEIN 1"/>
    <property type="match status" value="1"/>
</dbReference>
<feature type="domain" description="MRH" evidence="11">
    <location>
        <begin position="439"/>
        <end position="575"/>
    </location>
</feature>
<dbReference type="GO" id="GO:0007041">
    <property type="term" value="P:lysosomal transport"/>
    <property type="evidence" value="ECO:0007669"/>
    <property type="project" value="InterPro"/>
</dbReference>
<keyword evidence="2" id="KW-0813">Transport</keyword>
<evidence type="ECO:0000256" key="5">
    <source>
        <dbReference type="ARBA" id="ARBA00022989"/>
    </source>
</evidence>
<accession>A0A9P0GME8</accession>
<dbReference type="GO" id="GO:0005537">
    <property type="term" value="F:D-mannose binding"/>
    <property type="evidence" value="ECO:0007669"/>
    <property type="project" value="InterPro"/>
</dbReference>
<dbReference type="SUPFAM" id="SSF50911">
    <property type="entry name" value="Mannose 6-phosphate receptor domain"/>
    <property type="match status" value="3"/>
</dbReference>
<evidence type="ECO:0000256" key="8">
    <source>
        <dbReference type="SAM" id="MobiDB-lite"/>
    </source>
</evidence>
<evidence type="ECO:0000256" key="2">
    <source>
        <dbReference type="ARBA" id="ARBA00022448"/>
    </source>
</evidence>
<gene>
    <name evidence="12" type="ORF">CEUTPL_LOCUS5203</name>
</gene>
<dbReference type="PROSITE" id="PS51914">
    <property type="entry name" value="MRH"/>
    <property type="match status" value="3"/>
</dbReference>
<proteinExistence type="predicted"/>
<keyword evidence="13" id="KW-1185">Reference proteome</keyword>
<keyword evidence="4 10" id="KW-0732">Signal</keyword>
<keyword evidence="7" id="KW-1015">Disulfide bond</keyword>
<feature type="domain" description="MRH" evidence="11">
    <location>
        <begin position="149"/>
        <end position="282"/>
    </location>
</feature>
<evidence type="ECO:0000256" key="1">
    <source>
        <dbReference type="ARBA" id="ARBA00004308"/>
    </source>
</evidence>
<dbReference type="OrthoDB" id="4504960at2759"/>
<feature type="compositionally biased region" description="Basic and acidic residues" evidence="8">
    <location>
        <begin position="719"/>
        <end position="738"/>
    </location>
</feature>
<dbReference type="GO" id="GO:0038023">
    <property type="term" value="F:signaling receptor activity"/>
    <property type="evidence" value="ECO:0007669"/>
    <property type="project" value="InterPro"/>
</dbReference>
<organism evidence="12 13">
    <name type="scientific">Ceutorhynchus assimilis</name>
    <name type="common">cabbage seed weevil</name>
    <dbReference type="NCBI Taxonomy" id="467358"/>
    <lineage>
        <taxon>Eukaryota</taxon>
        <taxon>Metazoa</taxon>
        <taxon>Ecdysozoa</taxon>
        <taxon>Arthropoda</taxon>
        <taxon>Hexapoda</taxon>
        <taxon>Insecta</taxon>
        <taxon>Pterygota</taxon>
        <taxon>Neoptera</taxon>
        <taxon>Endopterygota</taxon>
        <taxon>Coleoptera</taxon>
        <taxon>Polyphaga</taxon>
        <taxon>Cucujiformia</taxon>
        <taxon>Curculionidae</taxon>
        <taxon>Ceutorhynchinae</taxon>
        <taxon>Ceutorhynchus</taxon>
    </lineage>
</organism>
<dbReference type="GO" id="GO:0000139">
    <property type="term" value="C:Golgi membrane"/>
    <property type="evidence" value="ECO:0007669"/>
    <property type="project" value="UniProtKB-SubCell"/>
</dbReference>
<evidence type="ECO:0000313" key="13">
    <source>
        <dbReference type="Proteomes" id="UP001152799"/>
    </source>
</evidence>
<dbReference type="Gene3D" id="2.70.130.10">
    <property type="entry name" value="Mannose-6-phosphate receptor binding domain"/>
    <property type="match status" value="3"/>
</dbReference>
<name>A0A9P0GME8_9CUCU</name>
<evidence type="ECO:0000256" key="4">
    <source>
        <dbReference type="ARBA" id="ARBA00022729"/>
    </source>
</evidence>
<evidence type="ECO:0000256" key="6">
    <source>
        <dbReference type="ARBA" id="ARBA00023136"/>
    </source>
</evidence>
<evidence type="ECO:0000256" key="9">
    <source>
        <dbReference type="SAM" id="Phobius"/>
    </source>
</evidence>
<reference evidence="12" key="1">
    <citation type="submission" date="2022-01" db="EMBL/GenBank/DDBJ databases">
        <authorList>
            <person name="King R."/>
        </authorList>
    </citation>
    <scope>NUCLEOTIDE SEQUENCE</scope>
</reference>
<keyword evidence="5 9" id="KW-1133">Transmembrane helix</keyword>
<sequence>MAISGVQLYLSAMISVCLASPFIFEDSIQYCIYQLENWPNKRFETNSKTIHVKFHSSQINFKLCGTFGAKEECPEGTVACLEKAGVKQTLGTNFILETDNQLKSYSQDQSEMCSLVVHLQSTEPEQMYYETKANCTYHLKMKLDPIKITKCGITVSNHYLDLSPLQGSYKVSTKERNFSIAICAKDTACQQDNINACQFQDGNLTQISESSSSYFVYDGDKLAFRGETHVGSNGKIDKRLELILKCNWDKTTIQSGDMTYVKKLKQGKRFSFELETSYGCIKKSISCIINDDNYVYDLSKIYKGHPGNWKAYGPNSKFFIQFCGPADLTGRQSSCKDSYAQVCESVNGKDINRGSFLSNLQLNHEGNELRATIDTGSKCSLGNVTLRYRSYVDFSCAKTDHGPKFVKYDVCDTYFQWKTPHACPELNALSCAHIHSESPNCTLIIENRHYDLNALNTTITLKDHQNSTNVEFKFNICGPIDDSDTKCWRDVSVLMKNLDQPNKRRSLTSLGKFSHSTIDNGDLVLKYSTGTYCRGSDYKSAIRIQCSEKEEKPVLSKQETCYYEFSWKTPGGCSKFKNIEDNQKTTCSFTDFGNKRSIDFDHLIPIEFDIEKHKLTFDICEGFYINCTGEDNCSTEKLSAPNVTFSTDTSAVDFILQNDCSLPASFNSITFNFVCDKIKNNDHFGFEALNDCNLKVDYFTNVVCSFQANSSVNHNQKPSMEKTEKKEEYPMEENKKGPPVEKVVDCHIKSPDSEYELNVHNLPNEFFQNECPETSLFNQSYRYVKLLYHSKDICRPIPSKNMSYEVYLICSTESDIYSNNEECVQNFHFSLPEYCDFFRLDKSNLSIIIGSLFGCLSLLFLIVIGIVVWKRISHCPIRRGCEFDNIYERNTQL</sequence>
<feature type="region of interest" description="Disordered" evidence="8">
    <location>
        <begin position="714"/>
        <end position="738"/>
    </location>
</feature>
<comment type="subcellular location">
    <subcellularLocation>
        <location evidence="1">Endomembrane system</location>
    </subcellularLocation>
</comment>
<dbReference type="PANTHER" id="PTHR15071">
    <property type="entry name" value="MANNOSE-6-PHOSPHATE RECEPTOR FAMILY MEMBER"/>
    <property type="match status" value="1"/>
</dbReference>
<dbReference type="EMBL" id="OU892278">
    <property type="protein sequence ID" value="CAH1126345.1"/>
    <property type="molecule type" value="Genomic_DNA"/>
</dbReference>
<evidence type="ECO:0000259" key="11">
    <source>
        <dbReference type="PROSITE" id="PS51914"/>
    </source>
</evidence>
<keyword evidence="3 9" id="KW-0812">Transmembrane</keyword>
<dbReference type="SMART" id="SM01404">
    <property type="entry name" value="CIMR"/>
    <property type="match status" value="2"/>
</dbReference>
<dbReference type="Proteomes" id="UP001152799">
    <property type="component" value="Chromosome 2"/>
</dbReference>
<dbReference type="AlphaFoldDB" id="A0A9P0GME8"/>
<dbReference type="InterPro" id="IPR000479">
    <property type="entry name" value="CIMR_rpt"/>
</dbReference>
<evidence type="ECO:0000256" key="10">
    <source>
        <dbReference type="SAM" id="SignalP"/>
    </source>
</evidence>
<evidence type="ECO:0000313" key="12">
    <source>
        <dbReference type="EMBL" id="CAH1126345.1"/>
    </source>
</evidence>
<evidence type="ECO:0000256" key="7">
    <source>
        <dbReference type="ARBA" id="ARBA00023157"/>
    </source>
</evidence>
<protein>
    <recommendedName>
        <fullName evidence="11">MRH domain-containing protein</fullName>
    </recommendedName>
</protein>
<feature type="transmembrane region" description="Helical" evidence="9">
    <location>
        <begin position="845"/>
        <end position="869"/>
    </location>
</feature>